<dbReference type="Gene3D" id="3.40.190.10">
    <property type="entry name" value="Periplasmic binding protein-like II"/>
    <property type="match status" value="1"/>
</dbReference>
<evidence type="ECO:0000256" key="2">
    <source>
        <dbReference type="SAM" id="SignalP"/>
    </source>
</evidence>
<feature type="chain" id="PRO_5009912182" evidence="2">
    <location>
        <begin position="23"/>
        <end position="321"/>
    </location>
</feature>
<dbReference type="Pfam" id="PF03401">
    <property type="entry name" value="TctC"/>
    <property type="match status" value="1"/>
</dbReference>
<dbReference type="Proteomes" id="UP000184226">
    <property type="component" value="Unassembled WGS sequence"/>
</dbReference>
<reference evidence="3 4" key="1">
    <citation type="submission" date="2016-11" db="EMBL/GenBank/DDBJ databases">
        <authorList>
            <person name="Jaros S."/>
            <person name="Januszkiewicz K."/>
            <person name="Wedrychowicz H."/>
        </authorList>
    </citation>
    <scope>NUCLEOTIDE SEQUENCE [LARGE SCALE GENOMIC DNA]</scope>
    <source>
        <strain evidence="3 4">CGMCC 1.10190</strain>
    </source>
</reference>
<evidence type="ECO:0000313" key="3">
    <source>
        <dbReference type="EMBL" id="SHG70588.1"/>
    </source>
</evidence>
<organism evidence="3 4">
    <name type="scientific">Pollutimonas bauzanensis</name>
    <dbReference type="NCBI Taxonomy" id="658167"/>
    <lineage>
        <taxon>Bacteria</taxon>
        <taxon>Pseudomonadati</taxon>
        <taxon>Pseudomonadota</taxon>
        <taxon>Betaproteobacteria</taxon>
        <taxon>Burkholderiales</taxon>
        <taxon>Alcaligenaceae</taxon>
        <taxon>Pollutimonas</taxon>
    </lineage>
</organism>
<keyword evidence="4" id="KW-1185">Reference proteome</keyword>
<dbReference type="CDD" id="cd13578">
    <property type="entry name" value="PBP2_Bug27"/>
    <property type="match status" value="1"/>
</dbReference>
<sequence>MPSMIKLLWLLFAVLSLGSARAAYPDKPIKIVVTLAAGGTADILARLVSSKLSQSLGQPVVVENRPGASGMIGAESVAKAAPDGYTLLLGYNAEIAINQSLLARMRYDPIRDLEPITIVGATPMVLVVDPALRVKTLPELIALARKNPGALSYGSAGVGSTPHLGSELLNHMASINVLHVPYKSASQAVPEVIGKRISMVFSGMPLAMPHIRDGRLQAIAVSTRSRSAALPDTPTVAEMGYAGFDITNWFGMFAPAGTPRPIIDKLYAEIRLAVSTDEVKQRISGEGGMINPLAPAEFKDFIQAEVAKYQSIIASIGLQKN</sequence>
<proteinExistence type="inferred from homology"/>
<keyword evidence="3" id="KW-0675">Receptor</keyword>
<feature type="signal peptide" evidence="2">
    <location>
        <begin position="1"/>
        <end position="22"/>
    </location>
</feature>
<gene>
    <name evidence="3" type="ORF">SAMN04488135_10192</name>
</gene>
<accession>A0A1M5M010</accession>
<dbReference type="InterPro" id="IPR005064">
    <property type="entry name" value="BUG"/>
</dbReference>
<dbReference type="Gene3D" id="3.40.190.150">
    <property type="entry name" value="Bordetella uptake gene, domain 1"/>
    <property type="match status" value="1"/>
</dbReference>
<dbReference type="PIRSF" id="PIRSF017082">
    <property type="entry name" value="YflP"/>
    <property type="match status" value="1"/>
</dbReference>
<evidence type="ECO:0000256" key="1">
    <source>
        <dbReference type="ARBA" id="ARBA00006987"/>
    </source>
</evidence>
<dbReference type="STRING" id="658167.SAMN04488135_10192"/>
<keyword evidence="2" id="KW-0732">Signal</keyword>
<dbReference type="SUPFAM" id="SSF53850">
    <property type="entry name" value="Periplasmic binding protein-like II"/>
    <property type="match status" value="1"/>
</dbReference>
<dbReference type="InterPro" id="IPR042100">
    <property type="entry name" value="Bug_dom1"/>
</dbReference>
<comment type="similarity">
    <text evidence="1">Belongs to the UPF0065 (bug) family.</text>
</comment>
<dbReference type="AlphaFoldDB" id="A0A1M5M010"/>
<dbReference type="PANTHER" id="PTHR42928:SF5">
    <property type="entry name" value="BLR1237 PROTEIN"/>
    <property type="match status" value="1"/>
</dbReference>
<dbReference type="EMBL" id="FQXE01000001">
    <property type="protein sequence ID" value="SHG70588.1"/>
    <property type="molecule type" value="Genomic_DNA"/>
</dbReference>
<name>A0A1M5M010_9BURK</name>
<evidence type="ECO:0000313" key="4">
    <source>
        <dbReference type="Proteomes" id="UP000184226"/>
    </source>
</evidence>
<dbReference type="PANTHER" id="PTHR42928">
    <property type="entry name" value="TRICARBOXYLATE-BINDING PROTEIN"/>
    <property type="match status" value="1"/>
</dbReference>
<protein>
    <submittedName>
        <fullName evidence="3">Tripartite-type tricarboxylate transporter, receptor component TctC</fullName>
    </submittedName>
</protein>